<comment type="caution">
    <text evidence="3">The sequence shown here is derived from an EMBL/GenBank/DDBJ whole genome shotgun (WGS) entry which is preliminary data.</text>
</comment>
<organism evidence="3 4">
    <name type="scientific">Trichonephila inaurata madagascariensis</name>
    <dbReference type="NCBI Taxonomy" id="2747483"/>
    <lineage>
        <taxon>Eukaryota</taxon>
        <taxon>Metazoa</taxon>
        <taxon>Ecdysozoa</taxon>
        <taxon>Arthropoda</taxon>
        <taxon>Chelicerata</taxon>
        <taxon>Arachnida</taxon>
        <taxon>Araneae</taxon>
        <taxon>Araneomorphae</taxon>
        <taxon>Entelegynae</taxon>
        <taxon>Araneoidea</taxon>
        <taxon>Nephilidae</taxon>
        <taxon>Trichonephila</taxon>
        <taxon>Trichonephila inaurata</taxon>
    </lineage>
</organism>
<dbReference type="Proteomes" id="UP000886998">
    <property type="component" value="Unassembled WGS sequence"/>
</dbReference>
<reference evidence="3" key="1">
    <citation type="submission" date="2020-08" db="EMBL/GenBank/DDBJ databases">
        <title>Multicomponent nature underlies the extraordinary mechanical properties of spider dragline silk.</title>
        <authorList>
            <person name="Kono N."/>
            <person name="Nakamura H."/>
            <person name="Mori M."/>
            <person name="Yoshida Y."/>
            <person name="Ohtoshi R."/>
            <person name="Malay A.D."/>
            <person name="Moran D.A.P."/>
            <person name="Tomita M."/>
            <person name="Numata K."/>
            <person name="Arakawa K."/>
        </authorList>
    </citation>
    <scope>NUCLEOTIDE SEQUENCE</scope>
</reference>
<keyword evidence="2" id="KW-0812">Transmembrane</keyword>
<evidence type="ECO:0000313" key="3">
    <source>
        <dbReference type="EMBL" id="GFY66712.1"/>
    </source>
</evidence>
<dbReference type="EMBL" id="BMAV01016218">
    <property type="protein sequence ID" value="GFY66712.1"/>
    <property type="molecule type" value="Genomic_DNA"/>
</dbReference>
<accession>A0A8X7CJP7</accession>
<proteinExistence type="predicted"/>
<name>A0A8X7CJP7_9ARAC</name>
<feature type="compositionally biased region" description="Basic and acidic residues" evidence="1">
    <location>
        <begin position="10"/>
        <end position="21"/>
    </location>
</feature>
<protein>
    <submittedName>
        <fullName evidence="3">Uncharacterized protein</fullName>
    </submittedName>
</protein>
<feature type="transmembrane region" description="Helical" evidence="2">
    <location>
        <begin position="48"/>
        <end position="68"/>
    </location>
</feature>
<keyword evidence="2" id="KW-0472">Membrane</keyword>
<evidence type="ECO:0000256" key="2">
    <source>
        <dbReference type="SAM" id="Phobius"/>
    </source>
</evidence>
<evidence type="ECO:0000313" key="4">
    <source>
        <dbReference type="Proteomes" id="UP000886998"/>
    </source>
</evidence>
<sequence>MGETSNVRLLSHEKNRSDQRRASRSIVQVASRRNKRWLFHASGILGDFRYFFFTIGGFLQFGGFLRLFRHGLWERGLDDLNRTLRFGEAVLPLEDTLSATFALNARNSPLRRFLWGFWVSLQGDFVGPAFNSGRGTEKSHSCRLVL</sequence>
<keyword evidence="4" id="KW-1185">Reference proteome</keyword>
<dbReference type="AlphaFoldDB" id="A0A8X7CJP7"/>
<evidence type="ECO:0000256" key="1">
    <source>
        <dbReference type="SAM" id="MobiDB-lite"/>
    </source>
</evidence>
<keyword evidence="2" id="KW-1133">Transmembrane helix</keyword>
<gene>
    <name evidence="3" type="ORF">TNIN_391011</name>
</gene>
<feature type="region of interest" description="Disordered" evidence="1">
    <location>
        <begin position="1"/>
        <end position="22"/>
    </location>
</feature>